<dbReference type="SUPFAM" id="SSF81585">
    <property type="entry name" value="PsbU/PolX domain-like"/>
    <property type="match status" value="1"/>
</dbReference>
<keyword evidence="2" id="KW-1185">Reference proteome</keyword>
<gene>
    <name evidence="1" type="ORF">MPL3356_110197</name>
</gene>
<evidence type="ECO:0008006" key="3">
    <source>
        <dbReference type="Google" id="ProtNLM"/>
    </source>
</evidence>
<protein>
    <recommendedName>
        <fullName evidence="3">Helix-hairpin-helix domain-containing protein</fullName>
    </recommendedName>
</protein>
<organism evidence="1 2">
    <name type="scientific">Mesorhizobium plurifarium</name>
    <dbReference type="NCBI Taxonomy" id="69974"/>
    <lineage>
        <taxon>Bacteria</taxon>
        <taxon>Pseudomonadati</taxon>
        <taxon>Pseudomonadota</taxon>
        <taxon>Alphaproteobacteria</taxon>
        <taxon>Hyphomicrobiales</taxon>
        <taxon>Phyllobacteriaceae</taxon>
        <taxon>Mesorhizobium</taxon>
    </lineage>
</organism>
<dbReference type="EMBL" id="CCMZ01000003">
    <property type="protein sequence ID" value="CDX11850.1"/>
    <property type="molecule type" value="Genomic_DNA"/>
</dbReference>
<accession>A0A090DA12</accession>
<dbReference type="Proteomes" id="UP000045285">
    <property type="component" value="Unassembled WGS sequence"/>
</dbReference>
<dbReference type="Pfam" id="PF12836">
    <property type="entry name" value="HHH_3"/>
    <property type="match status" value="1"/>
</dbReference>
<name>A0A090DA12_MESPL</name>
<dbReference type="Gene3D" id="1.10.150.320">
    <property type="entry name" value="Photosystem II 12 kDa extrinsic protein"/>
    <property type="match status" value="1"/>
</dbReference>
<reference evidence="2" key="1">
    <citation type="submission" date="2014-08" db="EMBL/GenBank/DDBJ databases">
        <authorList>
            <person name="Moulin L."/>
        </authorList>
    </citation>
    <scope>NUCLEOTIDE SEQUENCE [LARGE SCALE GENOMIC DNA]</scope>
</reference>
<proteinExistence type="predicted"/>
<evidence type="ECO:0000313" key="2">
    <source>
        <dbReference type="Proteomes" id="UP000045285"/>
    </source>
</evidence>
<dbReference type="AlphaFoldDB" id="A0A090DA12"/>
<evidence type="ECO:0000313" key="1">
    <source>
        <dbReference type="EMBL" id="CDX11850.1"/>
    </source>
</evidence>
<sequence>MEARGTSSEWIGCTLVTTKAVAMAGPKTREAHHAGQVVDMNSATVDELMAAGGLSLAQASAVVEARPLASWREVARLPGFDPETIGRLKAGRLEIRTL</sequence>